<dbReference type="VEuPathDB" id="FungiDB:DD237_006832"/>
<evidence type="ECO:0000313" key="1">
    <source>
        <dbReference type="EMBL" id="RMX64431.1"/>
    </source>
</evidence>
<evidence type="ECO:0000313" key="2">
    <source>
        <dbReference type="Proteomes" id="UP000282087"/>
    </source>
</evidence>
<dbReference type="AlphaFoldDB" id="A0A3M6VEL0"/>
<organism evidence="1 2">
    <name type="scientific">Peronospora effusa</name>
    <dbReference type="NCBI Taxonomy" id="542832"/>
    <lineage>
        <taxon>Eukaryota</taxon>
        <taxon>Sar</taxon>
        <taxon>Stramenopiles</taxon>
        <taxon>Oomycota</taxon>
        <taxon>Peronosporomycetes</taxon>
        <taxon>Peronosporales</taxon>
        <taxon>Peronosporaceae</taxon>
        <taxon>Peronospora</taxon>
    </lineage>
</organism>
<dbReference type="Proteomes" id="UP000282087">
    <property type="component" value="Unassembled WGS sequence"/>
</dbReference>
<reference evidence="1 2" key="1">
    <citation type="submission" date="2018-06" db="EMBL/GenBank/DDBJ databases">
        <title>Comparative genomics of downy mildews reveals potential adaptations to biotrophy.</title>
        <authorList>
            <person name="Fletcher K."/>
            <person name="Klosterman S.J."/>
            <person name="Derevnina L."/>
            <person name="Martin F."/>
            <person name="Koike S."/>
            <person name="Reyes Chin-Wo S."/>
            <person name="Mou B."/>
            <person name="Michelmore R."/>
        </authorList>
    </citation>
    <scope>NUCLEOTIDE SEQUENCE [LARGE SCALE GENOMIC DNA]</scope>
    <source>
        <strain evidence="1 2">R14</strain>
    </source>
</reference>
<gene>
    <name evidence="1" type="ORF">DD238_006429</name>
</gene>
<protein>
    <submittedName>
        <fullName evidence="1">Uncharacterized protein</fullName>
    </submittedName>
</protein>
<comment type="caution">
    <text evidence="1">The sequence shown here is derived from an EMBL/GenBank/DDBJ whole genome shotgun (WGS) entry which is preliminary data.</text>
</comment>
<accession>A0A3M6VEL0</accession>
<dbReference type="EMBL" id="QLLG01000311">
    <property type="protein sequence ID" value="RMX64431.1"/>
    <property type="molecule type" value="Genomic_DNA"/>
</dbReference>
<proteinExistence type="predicted"/>
<name>A0A3M6VEL0_9STRA</name>
<keyword evidence="2" id="KW-1185">Reference proteome</keyword>
<sequence length="160" mass="18149">MKGVRVERTVIGTVLPVLGLSFQHCQKVGDDVICVRIEYVTSPCAVHTNESLFTTVTLHRCQFVHVVESVLMNERAIIKPVGFQWEAEHEMSITQASVSDLPIESVSVNQNLNWIRLTVTTVGEDQMETGDPVESRNPSEKLNVIPTYARSRLFKLWRRQ</sequence>